<accession>A0A8H6YMG5</accession>
<evidence type="ECO:0000313" key="2">
    <source>
        <dbReference type="Proteomes" id="UP000623467"/>
    </source>
</evidence>
<dbReference type="AlphaFoldDB" id="A0A8H6YMG5"/>
<organism evidence="1 2">
    <name type="scientific">Mycena sanguinolenta</name>
    <dbReference type="NCBI Taxonomy" id="230812"/>
    <lineage>
        <taxon>Eukaryota</taxon>
        <taxon>Fungi</taxon>
        <taxon>Dikarya</taxon>
        <taxon>Basidiomycota</taxon>
        <taxon>Agaricomycotina</taxon>
        <taxon>Agaricomycetes</taxon>
        <taxon>Agaricomycetidae</taxon>
        <taxon>Agaricales</taxon>
        <taxon>Marasmiineae</taxon>
        <taxon>Mycenaceae</taxon>
        <taxon>Mycena</taxon>
    </lineage>
</organism>
<protein>
    <submittedName>
        <fullName evidence="1">Uncharacterized protein</fullName>
    </submittedName>
</protein>
<keyword evidence="2" id="KW-1185">Reference proteome</keyword>
<dbReference type="Proteomes" id="UP000623467">
    <property type="component" value="Unassembled WGS sequence"/>
</dbReference>
<sequence>MSVVDLLPSPHQYYTLAVSLLQSALDNYTHRPAQKRPSQADFDVDAHTGFFPRSPLTPLSGVFSVWEAALSDAGGET</sequence>
<dbReference type="EMBL" id="JACAZH010000007">
    <property type="protein sequence ID" value="KAF7363858.1"/>
    <property type="molecule type" value="Genomic_DNA"/>
</dbReference>
<comment type="caution">
    <text evidence="1">The sequence shown here is derived from an EMBL/GenBank/DDBJ whole genome shotgun (WGS) entry which is preliminary data.</text>
</comment>
<evidence type="ECO:0000313" key="1">
    <source>
        <dbReference type="EMBL" id="KAF7363858.1"/>
    </source>
</evidence>
<gene>
    <name evidence="1" type="ORF">MSAN_01043800</name>
</gene>
<reference evidence="1" key="1">
    <citation type="submission" date="2020-05" db="EMBL/GenBank/DDBJ databases">
        <title>Mycena genomes resolve the evolution of fungal bioluminescence.</title>
        <authorList>
            <person name="Tsai I.J."/>
        </authorList>
    </citation>
    <scope>NUCLEOTIDE SEQUENCE</scope>
    <source>
        <strain evidence="1">160909Yilan</strain>
    </source>
</reference>
<proteinExistence type="predicted"/>
<name>A0A8H6YMG5_9AGAR</name>